<dbReference type="OrthoDB" id="46422at2759"/>
<dbReference type="SUPFAM" id="SSF56672">
    <property type="entry name" value="DNA/RNA polymerases"/>
    <property type="match status" value="1"/>
</dbReference>
<evidence type="ECO:0000313" key="2">
    <source>
        <dbReference type="EMBL" id="CAB9526109.1"/>
    </source>
</evidence>
<reference evidence="2" key="1">
    <citation type="submission" date="2020-06" db="EMBL/GenBank/DDBJ databases">
        <authorList>
            <consortium name="Plant Systems Biology data submission"/>
        </authorList>
    </citation>
    <scope>NUCLEOTIDE SEQUENCE</scope>
    <source>
        <strain evidence="2">D6</strain>
    </source>
</reference>
<dbReference type="Proteomes" id="UP001153069">
    <property type="component" value="Unassembled WGS sequence"/>
</dbReference>
<comment type="caution">
    <text evidence="2">The sequence shown here is derived from an EMBL/GenBank/DDBJ whole genome shotgun (WGS) entry which is preliminary data.</text>
</comment>
<dbReference type="PANTHER" id="PTHR11439:SF467">
    <property type="entry name" value="INTEGRASE CATALYTIC DOMAIN-CONTAINING PROTEIN"/>
    <property type="match status" value="1"/>
</dbReference>
<dbReference type="EMBL" id="CAICTM010001778">
    <property type="protein sequence ID" value="CAB9526109.1"/>
    <property type="molecule type" value="Genomic_DNA"/>
</dbReference>
<keyword evidence="3" id="KW-1185">Reference proteome</keyword>
<protein>
    <recommendedName>
        <fullName evidence="1">Reverse transcriptase Ty1/copia-type domain-containing protein</fullName>
    </recommendedName>
</protein>
<name>A0A9N8EW42_9STRA</name>
<evidence type="ECO:0000313" key="3">
    <source>
        <dbReference type="Proteomes" id="UP001153069"/>
    </source>
</evidence>
<dbReference type="Pfam" id="PF07727">
    <property type="entry name" value="RVT_2"/>
    <property type="match status" value="1"/>
</dbReference>
<dbReference type="InterPro" id="IPR043128">
    <property type="entry name" value="Rev_trsase/Diguanyl_cyclase"/>
</dbReference>
<evidence type="ECO:0000259" key="1">
    <source>
        <dbReference type="Pfam" id="PF07727"/>
    </source>
</evidence>
<sequence length="557" mass="62771">MEEWNPLALAAKANDPDTPNWEEAMNSPEKDGFWKACEKEIDTLKSMRVWDEVPRKSWMNVLPGTWAFRIKRFPTGLVRKLKARFCARGDKQIHGVDFFETYAPVVNWTTVRLLLILSVQLGLATRQVDYTAAFVHADIDNPPGYDLMSEEEKARQGVYVEMPRGFAKDGKVLRLRKSLYGLRQAPRNFFNFLKNNLEAVGFTPATEVDPCLFISDKVICLVYVDDTLLYARNQDDIDEVLAKLRARGMVLEEEDDVAGFLGVQIKPNAETGEITLTQSGLAARIIDALGCKDMPGVDTPATETLGKDEFGDPANCTFNYASVIGMLWYLYGHSRPDLGFAVSQAARFAFQPKRSHELALIRIGQYLVKTQEKGLTMKPITPDSFKMDAYVDADFMGLYGKETRTDPANVKSRTGFVICLNDCPIVWASKLQQSIALSTMMSEYYALATCMMEVIPLRNTVKAVAKGMGINEHCLTSFKTTVWEDNVGALTLANLEPGQSTPRSKFYDVKVHWFRSHLKPGKLEVAKIDTADQLADMFTKPLAREVFERLRLRLMGW</sequence>
<dbReference type="AlphaFoldDB" id="A0A9N8EW42"/>
<organism evidence="2 3">
    <name type="scientific">Seminavis robusta</name>
    <dbReference type="NCBI Taxonomy" id="568900"/>
    <lineage>
        <taxon>Eukaryota</taxon>
        <taxon>Sar</taxon>
        <taxon>Stramenopiles</taxon>
        <taxon>Ochrophyta</taxon>
        <taxon>Bacillariophyta</taxon>
        <taxon>Bacillariophyceae</taxon>
        <taxon>Bacillariophycidae</taxon>
        <taxon>Naviculales</taxon>
        <taxon>Naviculaceae</taxon>
        <taxon>Seminavis</taxon>
    </lineage>
</organism>
<dbReference type="Gene3D" id="3.30.70.270">
    <property type="match status" value="1"/>
</dbReference>
<accession>A0A9N8EW42</accession>
<gene>
    <name evidence="2" type="ORF">SEMRO_1780_G078321.1</name>
</gene>
<dbReference type="InterPro" id="IPR043502">
    <property type="entry name" value="DNA/RNA_pol_sf"/>
</dbReference>
<dbReference type="InterPro" id="IPR013103">
    <property type="entry name" value="RVT_2"/>
</dbReference>
<proteinExistence type="predicted"/>
<dbReference type="CDD" id="cd09272">
    <property type="entry name" value="RNase_HI_RT_Ty1"/>
    <property type="match status" value="1"/>
</dbReference>
<dbReference type="PANTHER" id="PTHR11439">
    <property type="entry name" value="GAG-POL-RELATED RETROTRANSPOSON"/>
    <property type="match status" value="1"/>
</dbReference>
<feature type="domain" description="Reverse transcriptase Ty1/copia-type" evidence="1">
    <location>
        <begin position="49"/>
        <end position="301"/>
    </location>
</feature>